<keyword evidence="2" id="KW-1185">Reference proteome</keyword>
<evidence type="ECO:0000313" key="2">
    <source>
        <dbReference type="Proteomes" id="UP001317822"/>
    </source>
</evidence>
<organism evidence="1 2">
    <name type="scientific">Lysobacter auxotrophicus</name>
    <dbReference type="NCBI Taxonomy" id="2992573"/>
    <lineage>
        <taxon>Bacteria</taxon>
        <taxon>Pseudomonadati</taxon>
        <taxon>Pseudomonadota</taxon>
        <taxon>Gammaproteobacteria</taxon>
        <taxon>Lysobacterales</taxon>
        <taxon>Lysobacteraceae</taxon>
        <taxon>Lysobacter</taxon>
    </lineage>
</organism>
<reference evidence="1 2" key="1">
    <citation type="journal article" date="2023" name="Int. J. Syst. Evol. Microbiol.">
        <title>Physiological and genomic analyses of cobalamin (vitamin B12)-auxotrophy of Lysobacter auxotrophicus sp. nov., a methionine-auxotrophic chitinolytic bacterium isolated from chitin-treated soil.</title>
        <authorList>
            <person name="Saito A."/>
            <person name="Dohra H."/>
            <person name="Hamada M."/>
            <person name="Moriuchi R."/>
            <person name="Kotsuchibashi Y."/>
            <person name="Mori K."/>
        </authorList>
    </citation>
    <scope>NUCLEOTIDE SEQUENCE [LARGE SCALE GENOMIC DNA]</scope>
    <source>
        <strain evidence="1 2">5-21a</strain>
    </source>
</reference>
<sequence length="73" mass="8089">MIAKVSHQACAYKTLLQAIGEGAHDLYGSDWEMAEASTIELWPSYALSTGLSWVDVRTQIRSAWERSCSNPEA</sequence>
<name>A0ABM8DDH7_9GAMM</name>
<gene>
    <name evidence="1" type="ORF">LA521A_18570</name>
</gene>
<dbReference type="EMBL" id="AP027041">
    <property type="protein sequence ID" value="BDU16656.1"/>
    <property type="molecule type" value="Genomic_DNA"/>
</dbReference>
<accession>A0ABM8DDH7</accession>
<proteinExistence type="predicted"/>
<dbReference type="Proteomes" id="UP001317822">
    <property type="component" value="Chromosome"/>
</dbReference>
<evidence type="ECO:0000313" key="1">
    <source>
        <dbReference type="EMBL" id="BDU16656.1"/>
    </source>
</evidence>
<protein>
    <submittedName>
        <fullName evidence="1">Uncharacterized protein</fullName>
    </submittedName>
</protein>